<organism evidence="3 4">
    <name type="scientific">Curtobacterium herbarum</name>
    <dbReference type="NCBI Taxonomy" id="150122"/>
    <lineage>
        <taxon>Bacteria</taxon>
        <taxon>Bacillati</taxon>
        <taxon>Actinomycetota</taxon>
        <taxon>Actinomycetes</taxon>
        <taxon>Micrococcales</taxon>
        <taxon>Microbacteriaceae</taxon>
        <taxon>Curtobacterium</taxon>
    </lineage>
</organism>
<protein>
    <submittedName>
        <fullName evidence="3">DUF1206 domain-containing protein</fullName>
    </submittedName>
</protein>
<evidence type="ECO:0000259" key="2">
    <source>
        <dbReference type="Pfam" id="PF06724"/>
    </source>
</evidence>
<evidence type="ECO:0000313" key="4">
    <source>
        <dbReference type="Proteomes" id="UP001501742"/>
    </source>
</evidence>
<proteinExistence type="predicted"/>
<feature type="transmembrane region" description="Helical" evidence="1">
    <location>
        <begin position="125"/>
        <end position="146"/>
    </location>
</feature>
<feature type="transmembrane region" description="Helical" evidence="1">
    <location>
        <begin position="33"/>
        <end position="58"/>
    </location>
</feature>
<accession>A0ABP4K6U0</accession>
<feature type="transmembrane region" description="Helical" evidence="1">
    <location>
        <begin position="255"/>
        <end position="278"/>
    </location>
</feature>
<feature type="domain" description="DUF1206" evidence="2">
    <location>
        <begin position="124"/>
        <end position="190"/>
    </location>
</feature>
<evidence type="ECO:0000313" key="3">
    <source>
        <dbReference type="EMBL" id="GAA1494094.1"/>
    </source>
</evidence>
<feature type="transmembrane region" description="Helical" evidence="1">
    <location>
        <begin position="78"/>
        <end position="104"/>
    </location>
</feature>
<dbReference type="Pfam" id="PF06724">
    <property type="entry name" value="DUF1206"/>
    <property type="match status" value="3"/>
</dbReference>
<reference evidence="4" key="1">
    <citation type="journal article" date="2019" name="Int. J. Syst. Evol. Microbiol.">
        <title>The Global Catalogue of Microorganisms (GCM) 10K type strain sequencing project: providing services to taxonomists for standard genome sequencing and annotation.</title>
        <authorList>
            <consortium name="The Broad Institute Genomics Platform"/>
            <consortium name="The Broad Institute Genome Sequencing Center for Infectious Disease"/>
            <person name="Wu L."/>
            <person name="Ma J."/>
        </authorList>
    </citation>
    <scope>NUCLEOTIDE SEQUENCE [LARGE SCALE GENOMIC DNA]</scope>
    <source>
        <strain evidence="4">JCM 12140</strain>
    </source>
</reference>
<comment type="caution">
    <text evidence="3">The sequence shown here is derived from an EMBL/GenBank/DDBJ whole genome shotgun (WGS) entry which is preliminary data.</text>
</comment>
<dbReference type="RefSeq" id="WP_204609899.1">
    <property type="nucleotide sequence ID" value="NZ_BAAAJX010000013.1"/>
</dbReference>
<dbReference type="InterPro" id="IPR009597">
    <property type="entry name" value="DUF1206"/>
</dbReference>
<gene>
    <name evidence="3" type="ORF">GCM10009627_24400</name>
</gene>
<keyword evidence="1" id="KW-0472">Membrane</keyword>
<evidence type="ECO:0000256" key="1">
    <source>
        <dbReference type="SAM" id="Phobius"/>
    </source>
</evidence>
<feature type="domain" description="DUF1206" evidence="2">
    <location>
        <begin position="31"/>
        <end position="108"/>
    </location>
</feature>
<feature type="domain" description="DUF1206" evidence="2">
    <location>
        <begin position="214"/>
        <end position="282"/>
    </location>
</feature>
<keyword evidence="1" id="KW-0812">Transmembrane</keyword>
<feature type="transmembrane region" description="Helical" evidence="1">
    <location>
        <begin position="208"/>
        <end position="235"/>
    </location>
</feature>
<name>A0ABP4K6U0_9MICO</name>
<keyword evidence="4" id="KW-1185">Reference proteome</keyword>
<feature type="transmembrane region" description="Helical" evidence="1">
    <location>
        <begin position="166"/>
        <end position="187"/>
    </location>
</feature>
<sequence length="285" mass="28639">MTDTAQDAARETGRQARRVADSRWFETTARAGFVGTGVVHLLIGYLAVLLGIGTAAAGSGAQGSQSGDTDQSGALAQIASVPGGVVLLWAVAIGTAALTLRLVVEAVVGGRTDDARAWLARAKNAGKAVVYGAIAYSSASYALGAGKSSTGSSRSAAATALATPGGVVLLLLVAAVAIAIGVGLVVIGVRGSWKKHLRPQPESVRRTVAVLATLGYVAKGIAVVIVGVLIAVAGFRSDPEQATGLDGAFDALRSMPGGPVVLVVVGLGFAAFGLYSFVRARYARI</sequence>
<keyword evidence="1" id="KW-1133">Transmembrane helix</keyword>
<dbReference type="Proteomes" id="UP001501742">
    <property type="component" value="Unassembled WGS sequence"/>
</dbReference>
<dbReference type="EMBL" id="BAAAJX010000013">
    <property type="protein sequence ID" value="GAA1494094.1"/>
    <property type="molecule type" value="Genomic_DNA"/>
</dbReference>